<organism evidence="2 3">
    <name type="scientific">Porphyra umbilicalis</name>
    <name type="common">Purple laver</name>
    <name type="synonym">Red alga</name>
    <dbReference type="NCBI Taxonomy" id="2786"/>
    <lineage>
        <taxon>Eukaryota</taxon>
        <taxon>Rhodophyta</taxon>
        <taxon>Bangiophyceae</taxon>
        <taxon>Bangiales</taxon>
        <taxon>Bangiaceae</taxon>
        <taxon>Porphyra</taxon>
    </lineage>
</organism>
<evidence type="ECO:0000256" key="1">
    <source>
        <dbReference type="SAM" id="MobiDB-lite"/>
    </source>
</evidence>
<evidence type="ECO:0000313" key="3">
    <source>
        <dbReference type="Proteomes" id="UP000218209"/>
    </source>
</evidence>
<sequence>MRQFCGICHFGQRHSVRSGGLAAAPASSSEIAVPTLEEAALRDQLGATKAQFDGVRAYINKIGSDASDTAKKRRADRTPDPFSDLERLPSRRQLGGNILKLAADEAFVSSMSAVKRLLRESARATLTWVQYKRSNKTHVFGAFVGIVGERHILESWEEAHNHNGIATAAEMAYVTGRLATEAEVDIGCVCTDDTGQCGRSWRILSLRYPSLLFLHYLAHQLILLKRHLMAQARLSPQRMYAASLAIWTVGETRWSTLQMYMASLLRFRRTLSCLFTELGHASPQAFLTLKSPGFWVTLQTAEWTIRRIASASFVLERDDTTPADVFYVYGSIYQHLAGSSVRLGEHGLTADLKRRWSQEEQALFSLAFCLHPCYMQPGVADATPEIAVFGTL</sequence>
<dbReference type="Proteomes" id="UP000218209">
    <property type="component" value="Unassembled WGS sequence"/>
</dbReference>
<dbReference type="OrthoDB" id="121607at2759"/>
<name>A0A1X6NX05_PORUM</name>
<dbReference type="AlphaFoldDB" id="A0A1X6NX05"/>
<protein>
    <recommendedName>
        <fullName evidence="4">DUF659 domain-containing protein</fullName>
    </recommendedName>
</protein>
<feature type="region of interest" description="Disordered" evidence="1">
    <location>
        <begin position="68"/>
        <end position="87"/>
    </location>
</feature>
<evidence type="ECO:0000313" key="2">
    <source>
        <dbReference type="EMBL" id="OSX73141.1"/>
    </source>
</evidence>
<reference evidence="2 3" key="1">
    <citation type="submission" date="2017-03" db="EMBL/GenBank/DDBJ databases">
        <title>WGS assembly of Porphyra umbilicalis.</title>
        <authorList>
            <person name="Brawley S.H."/>
            <person name="Blouin N.A."/>
            <person name="Ficko-Blean E."/>
            <person name="Wheeler G.L."/>
            <person name="Lohr M."/>
            <person name="Goodson H.V."/>
            <person name="Jenkins J.W."/>
            <person name="Blaby-Haas C.E."/>
            <person name="Helliwell K.E."/>
            <person name="Chan C."/>
            <person name="Marriage T."/>
            <person name="Bhattacharya D."/>
            <person name="Klein A.S."/>
            <person name="Badis Y."/>
            <person name="Brodie J."/>
            <person name="Cao Y."/>
            <person name="Collen J."/>
            <person name="Dittami S.M."/>
            <person name="Gachon C.M."/>
            <person name="Green B.R."/>
            <person name="Karpowicz S."/>
            <person name="Kim J.W."/>
            <person name="Kudahl U."/>
            <person name="Lin S."/>
            <person name="Michel G."/>
            <person name="Mittag M."/>
            <person name="Olson B.J."/>
            <person name="Pangilinan J."/>
            <person name="Peng Y."/>
            <person name="Qiu H."/>
            <person name="Shu S."/>
            <person name="Singer J.T."/>
            <person name="Smith A.G."/>
            <person name="Sprecher B.N."/>
            <person name="Wagner V."/>
            <person name="Wang W."/>
            <person name="Wang Z.-Y."/>
            <person name="Yan J."/>
            <person name="Yarish C."/>
            <person name="Zoeuner-Riek S."/>
            <person name="Zhuang Y."/>
            <person name="Zou Y."/>
            <person name="Lindquist E.A."/>
            <person name="Grimwood J."/>
            <person name="Barry K."/>
            <person name="Rokhsar D.S."/>
            <person name="Schmutz J."/>
            <person name="Stiller J.W."/>
            <person name="Grossman A.R."/>
            <person name="Prochnik S.E."/>
        </authorList>
    </citation>
    <scope>NUCLEOTIDE SEQUENCE [LARGE SCALE GENOMIC DNA]</scope>
    <source>
        <strain evidence="2">4086291</strain>
    </source>
</reference>
<keyword evidence="3" id="KW-1185">Reference proteome</keyword>
<proteinExistence type="predicted"/>
<accession>A0A1X6NX05</accession>
<evidence type="ECO:0008006" key="4">
    <source>
        <dbReference type="Google" id="ProtNLM"/>
    </source>
</evidence>
<dbReference type="EMBL" id="KV919016">
    <property type="protein sequence ID" value="OSX73141.1"/>
    <property type="molecule type" value="Genomic_DNA"/>
</dbReference>
<feature type="compositionally biased region" description="Basic and acidic residues" evidence="1">
    <location>
        <begin position="76"/>
        <end position="87"/>
    </location>
</feature>
<gene>
    <name evidence="2" type="ORF">BU14_0374s0015</name>
</gene>